<evidence type="ECO:0000313" key="5">
    <source>
        <dbReference type="Proteomes" id="UP000176881"/>
    </source>
</evidence>
<feature type="chain" id="PRO_5009583875" description="DUF11 domain-containing protein" evidence="2">
    <location>
        <begin position="37"/>
        <end position="880"/>
    </location>
</feature>
<proteinExistence type="predicted"/>
<dbReference type="Proteomes" id="UP000176881">
    <property type="component" value="Unassembled WGS sequence"/>
</dbReference>
<feature type="domain" description="DUF11" evidence="3">
    <location>
        <begin position="496"/>
        <end position="614"/>
    </location>
</feature>
<dbReference type="InterPro" id="IPR013783">
    <property type="entry name" value="Ig-like_fold"/>
</dbReference>
<feature type="signal peptide" evidence="2">
    <location>
        <begin position="1"/>
        <end position="36"/>
    </location>
</feature>
<gene>
    <name evidence="4" type="ORF">A3G59_03365</name>
</gene>
<dbReference type="Gene3D" id="2.60.40.10">
    <property type="entry name" value="Immunoglobulins"/>
    <property type="match status" value="1"/>
</dbReference>
<keyword evidence="2" id="KW-0732">Signal</keyword>
<dbReference type="Pfam" id="PF01345">
    <property type="entry name" value="DUF11"/>
    <property type="match status" value="1"/>
</dbReference>
<comment type="caution">
    <text evidence="4">The sequence shown here is derived from an EMBL/GenBank/DDBJ whole genome shotgun (WGS) entry which is preliminary data.</text>
</comment>
<dbReference type="EMBL" id="MHSN01000003">
    <property type="protein sequence ID" value="OHA45630.1"/>
    <property type="molecule type" value="Genomic_DNA"/>
</dbReference>
<evidence type="ECO:0000259" key="3">
    <source>
        <dbReference type="Pfam" id="PF01345"/>
    </source>
</evidence>
<protein>
    <recommendedName>
        <fullName evidence="3">DUF11 domain-containing protein</fullName>
    </recommendedName>
</protein>
<name>A0A1G2PBC4_9BACT</name>
<evidence type="ECO:0000313" key="4">
    <source>
        <dbReference type="EMBL" id="OHA45630.1"/>
    </source>
</evidence>
<reference evidence="4 5" key="1">
    <citation type="journal article" date="2016" name="Nat. Commun.">
        <title>Thousands of microbial genomes shed light on interconnected biogeochemical processes in an aquifer system.</title>
        <authorList>
            <person name="Anantharaman K."/>
            <person name="Brown C.T."/>
            <person name="Hug L.A."/>
            <person name="Sharon I."/>
            <person name="Castelle C.J."/>
            <person name="Probst A.J."/>
            <person name="Thomas B.C."/>
            <person name="Singh A."/>
            <person name="Wilkins M.J."/>
            <person name="Karaoz U."/>
            <person name="Brodie E.L."/>
            <person name="Williams K.H."/>
            <person name="Hubbard S.S."/>
            <person name="Banfield J.F."/>
        </authorList>
    </citation>
    <scope>NUCLEOTIDE SEQUENCE [LARGE SCALE GENOMIC DNA]</scope>
</reference>
<evidence type="ECO:0000256" key="2">
    <source>
        <dbReference type="SAM" id="SignalP"/>
    </source>
</evidence>
<dbReference type="STRING" id="1802335.A3G59_03365"/>
<organism evidence="4 5">
    <name type="scientific">Candidatus Taylorbacteria bacterium RIFCSPLOWO2_12_FULL_47_20</name>
    <dbReference type="NCBI Taxonomy" id="1802335"/>
    <lineage>
        <taxon>Bacteria</taxon>
        <taxon>Candidatus Tayloriibacteriota</taxon>
    </lineage>
</organism>
<evidence type="ECO:0000256" key="1">
    <source>
        <dbReference type="SAM" id="MobiDB-lite"/>
    </source>
</evidence>
<sequence length="880" mass="91785">MFFQSFHKKILRETLTAFSALLICLMLFGPATAVLAQEASPQNSEIVVSTGDALSVSVVENEVNTNTVETEVLSDDFQAIVPTSDVVNSSEESEEGELATTTSESIETQNTAQVSNGVISEAATGGNAAGGSSGIFVTSGEAVALAEVVNVVNTNIIDSSSFIGILNNVLGEVPRLDTRELIGQTVGENAGCGEDSPCGGDSARLAGISNVAVVNNAVVARAMTGDNAATGDGGGISTGDAYASGNIVNVVNTNIVGSNVFMMIFNNFGDWDGDIVFPSASHFANQVFAGSADQTSGGNGQSVVYDANNDAVVSNNTSAVSQTGGNGISGQGGIIESGSALSVNSAVNDVNGNYFNTDRFYVLLRVFGNWSGDIYGLPAGMSVAGVPFGAEIVGAGMIGEEELPVESVSAGNGNVSILAVSSDNIGLVSNNLSVSAVTGGNRAVSEDSTIATGDAFAASSVVNVVNTNILGRNWITAVINVFGSWSGNVSFGEPDLWVGTVVKSPKEIEAGSSADFTFTVANRGDADATDVTLENDFDGADFLAFGGFRSGRTRADSPVTRWNLGTIRAGEARTFTARAVVGREAPQGVTEVFARTVVSAAEPEYRKQDNADEVAFLVVNNFVQRVDGAFVEYTPDPILKVEKFSNAPFGVVASSTVEYTIKITNEGGPAYHAVLLDELRDEDGVKINENGWDLGEIYPDEGITVTYSMFYDADTPEGVYVNTARVESVGRHPSLNPFYGHFVNSNDAVSRVFVAASEGEARGGVSDEVFVTLLSATSTLSTGALPILTPAPASLSDKLRQEIEEGAYSQEVFYFPAGMDADEGDGGNSFDRFALIASVGKFPLPKKLDLFVLVVSLVGISLNRFYKIGAVKNTFNSFLL</sequence>
<dbReference type="InterPro" id="IPR001434">
    <property type="entry name" value="OmcB-like_DUF11"/>
</dbReference>
<dbReference type="AlphaFoldDB" id="A0A1G2PBC4"/>
<feature type="region of interest" description="Disordered" evidence="1">
    <location>
        <begin position="85"/>
        <end position="112"/>
    </location>
</feature>
<accession>A0A1G2PBC4</accession>